<keyword evidence="3 8" id="KW-0812">Transmembrane</keyword>
<dbReference type="AlphaFoldDB" id="A0AAV4DD79"/>
<dbReference type="Proteomes" id="UP000735302">
    <property type="component" value="Unassembled WGS sequence"/>
</dbReference>
<evidence type="ECO:0000256" key="5">
    <source>
        <dbReference type="ARBA" id="ARBA00022989"/>
    </source>
</evidence>
<keyword evidence="4" id="KW-0769">Symport</keyword>
<evidence type="ECO:0000256" key="2">
    <source>
        <dbReference type="ARBA" id="ARBA00022448"/>
    </source>
</evidence>
<feature type="transmembrane region" description="Helical" evidence="8">
    <location>
        <begin position="251"/>
        <end position="273"/>
    </location>
</feature>
<dbReference type="GO" id="GO:0005326">
    <property type="term" value="F:neurotransmitter transmembrane transporter activity"/>
    <property type="evidence" value="ECO:0007669"/>
    <property type="project" value="TreeGrafter"/>
</dbReference>
<evidence type="ECO:0000256" key="4">
    <source>
        <dbReference type="ARBA" id="ARBA00022847"/>
    </source>
</evidence>
<evidence type="ECO:0000313" key="9">
    <source>
        <dbReference type="EMBL" id="GFO41990.1"/>
    </source>
</evidence>
<protein>
    <submittedName>
        <fullName evidence="9">Vesicular glutamate transporter 2</fullName>
    </submittedName>
</protein>
<evidence type="ECO:0000256" key="3">
    <source>
        <dbReference type="ARBA" id="ARBA00022692"/>
    </source>
</evidence>
<comment type="caution">
    <text evidence="9">The sequence shown here is derived from an EMBL/GenBank/DDBJ whole genome shotgun (WGS) entry which is preliminary data.</text>
</comment>
<dbReference type="PANTHER" id="PTHR11662:SF456">
    <property type="entry name" value="VESICULAR GLUTAMATE TRANSPORTER, ISOFORM A"/>
    <property type="match status" value="1"/>
</dbReference>
<dbReference type="GO" id="GO:0005313">
    <property type="term" value="F:L-glutamate transmembrane transporter activity"/>
    <property type="evidence" value="ECO:0007669"/>
    <property type="project" value="TreeGrafter"/>
</dbReference>
<feature type="transmembrane region" description="Helical" evidence="8">
    <location>
        <begin position="285"/>
        <end position="306"/>
    </location>
</feature>
<evidence type="ECO:0000256" key="8">
    <source>
        <dbReference type="SAM" id="Phobius"/>
    </source>
</evidence>
<reference evidence="9 10" key="1">
    <citation type="journal article" date="2021" name="Elife">
        <title>Chloroplast acquisition without the gene transfer in kleptoplastic sea slugs, Plakobranchus ocellatus.</title>
        <authorList>
            <person name="Maeda T."/>
            <person name="Takahashi S."/>
            <person name="Yoshida T."/>
            <person name="Shimamura S."/>
            <person name="Takaki Y."/>
            <person name="Nagai Y."/>
            <person name="Toyoda A."/>
            <person name="Suzuki Y."/>
            <person name="Arimoto A."/>
            <person name="Ishii H."/>
            <person name="Satoh N."/>
            <person name="Nishiyama T."/>
            <person name="Hasebe M."/>
            <person name="Maruyama T."/>
            <person name="Minagawa J."/>
            <person name="Obokata J."/>
            <person name="Shigenobu S."/>
        </authorList>
    </citation>
    <scope>NUCLEOTIDE SEQUENCE [LARGE SCALE GENOMIC DNA]</scope>
</reference>
<dbReference type="GO" id="GO:0015293">
    <property type="term" value="F:symporter activity"/>
    <property type="evidence" value="ECO:0007669"/>
    <property type="project" value="UniProtKB-KW"/>
</dbReference>
<feature type="transmembrane region" description="Helical" evidence="8">
    <location>
        <begin position="159"/>
        <end position="183"/>
    </location>
</feature>
<gene>
    <name evidence="9" type="ORF">PoB_006849500</name>
</gene>
<sequence length="384" mass="42315">MLRIEGKNYSTRSSLDLTATRRSKPVNSGGVYLSPAVASFSTGATICYVSWDSIMYITGSLGVVWALLWFLVVYPSPDQARIGEEEQRLLWEQMERARQEATNRQSILQLPWKKFFTSLPVLAIWVASFCRNFIFAMLISEVPQYFKDSYGLSTATIGLLAAAPHLCMVIFMSFSSVIFDMLVKKRVLSMTWIRKIAQGTGYGIQGACMLAIAFTDDYIWSCVLLCVGAAFSGCAISGFQTNPLDLAPEYAGPLVGISRTGMLGSIISTALASQIPGRSKTQQSWNCMFIIGGALHLAGVVFYLIFASGERQPWAPSYVPNEPDNDRQGAYDDHFANEPHASETDPLFPSQNGAQVKYNSINNEPTYGQNMSVNSCDKYSGPVF</sequence>
<name>A0AAV4DD79_9GAST</name>
<dbReference type="GO" id="GO:0060076">
    <property type="term" value="C:excitatory synapse"/>
    <property type="evidence" value="ECO:0007669"/>
    <property type="project" value="TreeGrafter"/>
</dbReference>
<comment type="subcellular location">
    <subcellularLocation>
        <location evidence="1">Membrane</location>
        <topology evidence="1">Multi-pass membrane protein</topology>
    </subcellularLocation>
</comment>
<dbReference type="GO" id="GO:0030672">
    <property type="term" value="C:synaptic vesicle membrane"/>
    <property type="evidence" value="ECO:0007669"/>
    <property type="project" value="TreeGrafter"/>
</dbReference>
<feature type="region of interest" description="Disordered" evidence="7">
    <location>
        <begin position="317"/>
        <end position="353"/>
    </location>
</feature>
<organism evidence="9 10">
    <name type="scientific">Plakobranchus ocellatus</name>
    <dbReference type="NCBI Taxonomy" id="259542"/>
    <lineage>
        <taxon>Eukaryota</taxon>
        <taxon>Metazoa</taxon>
        <taxon>Spiralia</taxon>
        <taxon>Lophotrochozoa</taxon>
        <taxon>Mollusca</taxon>
        <taxon>Gastropoda</taxon>
        <taxon>Heterobranchia</taxon>
        <taxon>Euthyneura</taxon>
        <taxon>Panpulmonata</taxon>
        <taxon>Sacoglossa</taxon>
        <taxon>Placobranchoidea</taxon>
        <taxon>Plakobranchidae</taxon>
        <taxon>Plakobranchus</taxon>
    </lineage>
</organism>
<evidence type="ECO:0000256" key="1">
    <source>
        <dbReference type="ARBA" id="ARBA00004141"/>
    </source>
</evidence>
<keyword evidence="2" id="KW-0813">Transport</keyword>
<dbReference type="FunFam" id="1.20.1250.20:FF:000003">
    <property type="entry name" value="Solute carrier family 17 member 3"/>
    <property type="match status" value="1"/>
</dbReference>
<dbReference type="GO" id="GO:0050803">
    <property type="term" value="P:regulation of synapse structure or activity"/>
    <property type="evidence" value="ECO:0007669"/>
    <property type="project" value="TreeGrafter"/>
</dbReference>
<keyword evidence="6 8" id="KW-0472">Membrane</keyword>
<feature type="transmembrane region" description="Helical" evidence="8">
    <location>
        <begin position="31"/>
        <end position="51"/>
    </location>
</feature>
<dbReference type="GO" id="GO:0098700">
    <property type="term" value="P:neurotransmitter loading into synaptic vesicle"/>
    <property type="evidence" value="ECO:0007669"/>
    <property type="project" value="TreeGrafter"/>
</dbReference>
<keyword evidence="5 8" id="KW-1133">Transmembrane helix</keyword>
<dbReference type="InterPro" id="IPR050382">
    <property type="entry name" value="MFS_Na/Anion_cotransporter"/>
</dbReference>
<feature type="transmembrane region" description="Helical" evidence="8">
    <location>
        <begin position="115"/>
        <end position="139"/>
    </location>
</feature>
<dbReference type="PANTHER" id="PTHR11662">
    <property type="entry name" value="SOLUTE CARRIER FAMILY 17"/>
    <property type="match status" value="1"/>
</dbReference>
<dbReference type="SUPFAM" id="SSF103473">
    <property type="entry name" value="MFS general substrate transporter"/>
    <property type="match status" value="1"/>
</dbReference>
<proteinExistence type="predicted"/>
<accession>A0AAV4DD79</accession>
<dbReference type="GO" id="GO:0035249">
    <property type="term" value="P:synaptic transmission, glutamatergic"/>
    <property type="evidence" value="ECO:0007669"/>
    <property type="project" value="TreeGrafter"/>
</dbReference>
<evidence type="ECO:0000256" key="6">
    <source>
        <dbReference type="ARBA" id="ARBA00023136"/>
    </source>
</evidence>
<evidence type="ECO:0000256" key="7">
    <source>
        <dbReference type="SAM" id="MobiDB-lite"/>
    </source>
</evidence>
<dbReference type="InterPro" id="IPR036259">
    <property type="entry name" value="MFS_trans_sf"/>
</dbReference>
<evidence type="ECO:0000313" key="10">
    <source>
        <dbReference type="Proteomes" id="UP000735302"/>
    </source>
</evidence>
<feature type="transmembrane region" description="Helical" evidence="8">
    <location>
        <begin position="218"/>
        <end position="239"/>
    </location>
</feature>
<dbReference type="Pfam" id="PF07690">
    <property type="entry name" value="MFS_1"/>
    <property type="match status" value="1"/>
</dbReference>
<feature type="transmembrane region" description="Helical" evidence="8">
    <location>
        <begin position="57"/>
        <end position="74"/>
    </location>
</feature>
<feature type="compositionally biased region" description="Basic and acidic residues" evidence="7">
    <location>
        <begin position="324"/>
        <end position="343"/>
    </location>
</feature>
<dbReference type="InterPro" id="IPR011701">
    <property type="entry name" value="MFS"/>
</dbReference>
<keyword evidence="10" id="KW-1185">Reference proteome</keyword>
<dbReference type="Gene3D" id="1.20.1250.20">
    <property type="entry name" value="MFS general substrate transporter like domains"/>
    <property type="match status" value="1"/>
</dbReference>
<dbReference type="EMBL" id="BLXT01007741">
    <property type="protein sequence ID" value="GFO41990.1"/>
    <property type="molecule type" value="Genomic_DNA"/>
</dbReference>